<dbReference type="OrthoDB" id="975843at2759"/>
<protein>
    <submittedName>
        <fullName evidence="3">Uncharacterized protein LOC110412855</fullName>
    </submittedName>
</protein>
<dbReference type="Proteomes" id="UP000504621">
    <property type="component" value="Unplaced"/>
</dbReference>
<gene>
    <name evidence="3" type="primary">LOC110412855</name>
</gene>
<evidence type="ECO:0000313" key="2">
    <source>
        <dbReference type="Proteomes" id="UP000504621"/>
    </source>
</evidence>
<organism evidence="2 3">
    <name type="scientific">Herrania umbratica</name>
    <dbReference type="NCBI Taxonomy" id="108875"/>
    <lineage>
        <taxon>Eukaryota</taxon>
        <taxon>Viridiplantae</taxon>
        <taxon>Streptophyta</taxon>
        <taxon>Embryophyta</taxon>
        <taxon>Tracheophyta</taxon>
        <taxon>Spermatophyta</taxon>
        <taxon>Magnoliopsida</taxon>
        <taxon>eudicotyledons</taxon>
        <taxon>Gunneridae</taxon>
        <taxon>Pentapetalae</taxon>
        <taxon>rosids</taxon>
        <taxon>malvids</taxon>
        <taxon>Malvales</taxon>
        <taxon>Malvaceae</taxon>
        <taxon>Byttnerioideae</taxon>
        <taxon>Herrania</taxon>
    </lineage>
</organism>
<keyword evidence="2" id="KW-1185">Reference proteome</keyword>
<dbReference type="AlphaFoldDB" id="A0A6J0ZX74"/>
<feature type="region of interest" description="Disordered" evidence="1">
    <location>
        <begin position="70"/>
        <end position="89"/>
    </location>
</feature>
<evidence type="ECO:0000313" key="3">
    <source>
        <dbReference type="RefSeq" id="XP_021279171.1"/>
    </source>
</evidence>
<dbReference type="RefSeq" id="XP_021279171.1">
    <property type="nucleotide sequence ID" value="XM_021423496.1"/>
</dbReference>
<reference evidence="3" key="1">
    <citation type="submission" date="2025-08" db="UniProtKB">
        <authorList>
            <consortium name="RefSeq"/>
        </authorList>
    </citation>
    <scope>IDENTIFICATION</scope>
    <source>
        <tissue evidence="3">Leaf</tissue>
    </source>
</reference>
<feature type="region of interest" description="Disordered" evidence="1">
    <location>
        <begin position="104"/>
        <end position="129"/>
    </location>
</feature>
<proteinExistence type="predicted"/>
<dbReference type="GeneID" id="110412855"/>
<name>A0A6J0ZX74_9ROSI</name>
<accession>A0A6J0ZX74</accession>
<feature type="compositionally biased region" description="Basic and acidic residues" evidence="1">
    <location>
        <begin position="116"/>
        <end position="129"/>
    </location>
</feature>
<evidence type="ECO:0000256" key="1">
    <source>
        <dbReference type="SAM" id="MobiDB-lite"/>
    </source>
</evidence>
<feature type="region of interest" description="Disordered" evidence="1">
    <location>
        <begin position="35"/>
        <end position="55"/>
    </location>
</feature>
<sequence length="129" mass="13745">MMGNCSCTTICTTKGTTVSSSSCQGDANRIFRGNSKHEGAETTMRTGGGSWKEGTDNLMVGSPRLACPKGCGGYQDEREDDEEYSSGPIKKKVKTRKLSSIYADSRSLMPSSLKVNESKEADGKSAGED</sequence>